<evidence type="ECO:0000313" key="4">
    <source>
        <dbReference type="EMBL" id="PTB63300.1"/>
    </source>
</evidence>
<dbReference type="PANTHER" id="PTHR10366:SF812">
    <property type="entry name" value="VPS9 DOMAIN-CONTAINING PROTEIN"/>
    <property type="match status" value="1"/>
</dbReference>
<dbReference type="AlphaFoldDB" id="A0A2T4B1X2"/>
<dbReference type="Gene3D" id="3.40.50.720">
    <property type="entry name" value="NAD(P)-binding Rossmann-like Domain"/>
    <property type="match status" value="1"/>
</dbReference>
<dbReference type="InterPro" id="IPR036291">
    <property type="entry name" value="NAD(P)-bd_dom_sf"/>
</dbReference>
<feature type="domain" description="NAD-dependent epimerase/dehydratase" evidence="3">
    <location>
        <begin position="6"/>
        <end position="253"/>
    </location>
</feature>
<dbReference type="InterPro" id="IPR001509">
    <property type="entry name" value="Epimerase_deHydtase"/>
</dbReference>
<dbReference type="PANTHER" id="PTHR10366">
    <property type="entry name" value="NAD DEPENDENT EPIMERASE/DEHYDRATASE"/>
    <property type="match status" value="1"/>
</dbReference>
<proteinExistence type="inferred from homology"/>
<evidence type="ECO:0000313" key="5">
    <source>
        <dbReference type="Proteomes" id="UP000241546"/>
    </source>
</evidence>
<name>A0A2T4B1X2_9HYPO</name>
<evidence type="ECO:0000259" key="3">
    <source>
        <dbReference type="Pfam" id="PF01370"/>
    </source>
</evidence>
<sequence length="333" mass="37252">MSGKLVFITGATGYIGSHLVGDVLKAGHRVRLAVRNEERSQLIKDLYPSALDRIEFVFVPDMSQPSAYADVLKGVNYVFHLAGAMVDRGTDLQRDFLDPIVKGTVAILESSSKEDSIRKVVIVSSFLSLMPMDALLQNPFHIKANTGEKLAVDFNMDFPEGLPGKLLKYQTGKITAHQAYRDWLKKANPKFDVATVHPSQVFGPSLVQRSSDELRGVNRYMWTTLHADGPPKTPFLMVDVRDVSRALARIIDAHVPSGTELPVTGPVYTWKQLANFVKTNYPSLNIKFDPKEEETMTMDMDATEKYLKMEWTPMEDTIRAFVDQQVALSKASE</sequence>
<evidence type="ECO:0000256" key="2">
    <source>
        <dbReference type="ARBA" id="ARBA00023445"/>
    </source>
</evidence>
<accession>A0A2T4B1X2</accession>
<dbReference type="OrthoDB" id="2735536at2759"/>
<dbReference type="EMBL" id="KZ680219">
    <property type="protein sequence ID" value="PTB63300.1"/>
    <property type="molecule type" value="Genomic_DNA"/>
</dbReference>
<organism evidence="4 5">
    <name type="scientific">Trichoderma citrinoviride</name>
    <dbReference type="NCBI Taxonomy" id="58853"/>
    <lineage>
        <taxon>Eukaryota</taxon>
        <taxon>Fungi</taxon>
        <taxon>Dikarya</taxon>
        <taxon>Ascomycota</taxon>
        <taxon>Pezizomycotina</taxon>
        <taxon>Sordariomycetes</taxon>
        <taxon>Hypocreomycetidae</taxon>
        <taxon>Hypocreales</taxon>
        <taxon>Hypocreaceae</taxon>
        <taxon>Trichoderma</taxon>
    </lineage>
</organism>
<gene>
    <name evidence="4" type="ORF">BBK36DRAFT_59312</name>
</gene>
<keyword evidence="1" id="KW-0560">Oxidoreductase</keyword>
<dbReference type="GeneID" id="36606442"/>
<dbReference type="SUPFAM" id="SSF51735">
    <property type="entry name" value="NAD(P)-binding Rossmann-fold domains"/>
    <property type="match status" value="1"/>
</dbReference>
<dbReference type="GO" id="GO:0016616">
    <property type="term" value="F:oxidoreductase activity, acting on the CH-OH group of donors, NAD or NADP as acceptor"/>
    <property type="evidence" value="ECO:0007669"/>
    <property type="project" value="TreeGrafter"/>
</dbReference>
<dbReference type="Pfam" id="PF01370">
    <property type="entry name" value="Epimerase"/>
    <property type="match status" value="1"/>
</dbReference>
<comment type="similarity">
    <text evidence="2">Belongs to the NAD(P)-dependent epimerase/dehydratase family. Dihydroflavonol-4-reductase subfamily.</text>
</comment>
<keyword evidence="5" id="KW-1185">Reference proteome</keyword>
<dbReference type="Proteomes" id="UP000241546">
    <property type="component" value="Unassembled WGS sequence"/>
</dbReference>
<evidence type="ECO:0000256" key="1">
    <source>
        <dbReference type="ARBA" id="ARBA00023002"/>
    </source>
</evidence>
<dbReference type="InterPro" id="IPR050425">
    <property type="entry name" value="NAD(P)_dehydrat-like"/>
</dbReference>
<protein>
    <submittedName>
        <fullName evidence="4">NAD(P)-binding protein</fullName>
    </submittedName>
</protein>
<dbReference type="RefSeq" id="XP_024746620.1">
    <property type="nucleotide sequence ID" value="XM_024898324.1"/>
</dbReference>
<reference evidence="5" key="1">
    <citation type="submission" date="2016-07" db="EMBL/GenBank/DDBJ databases">
        <title>Multiple horizontal gene transfer events from other fungi enriched the ability of initially mycotrophic Trichoderma (Ascomycota) to feed on dead plant biomass.</title>
        <authorList>
            <consortium name="DOE Joint Genome Institute"/>
            <person name="Atanasova L."/>
            <person name="Chenthamara K."/>
            <person name="Zhang J."/>
            <person name="Grujic M."/>
            <person name="Henrissat B."/>
            <person name="Kuo A."/>
            <person name="Aerts A."/>
            <person name="Salamov A."/>
            <person name="Lipzen A."/>
            <person name="Labutti K."/>
            <person name="Barry K."/>
            <person name="Miao Y."/>
            <person name="Rahimi M.J."/>
            <person name="Shen Q."/>
            <person name="Grigoriev I.V."/>
            <person name="Kubicek C.P."/>
            <person name="Druzhinina I.S."/>
        </authorList>
    </citation>
    <scope>NUCLEOTIDE SEQUENCE [LARGE SCALE GENOMIC DNA]</scope>
    <source>
        <strain evidence="5">TUCIM 6016</strain>
    </source>
</reference>